<name>A0A0J9HMI8_9CYAN</name>
<feature type="domain" description="Inner membrane component" evidence="2">
    <location>
        <begin position="69"/>
        <end position="119"/>
    </location>
</feature>
<protein>
    <submittedName>
        <fullName evidence="3">Membrane protein</fullName>
    </submittedName>
</protein>
<evidence type="ECO:0000313" key="5">
    <source>
        <dbReference type="Proteomes" id="UP000033607"/>
    </source>
</evidence>
<dbReference type="PANTHER" id="PTHR42903">
    <property type="entry name" value="INNER MEMBRANE PROTEIN YCCF"/>
    <property type="match status" value="1"/>
</dbReference>
<reference evidence="3 5" key="1">
    <citation type="submission" date="2015-06" db="EMBL/GenBank/DDBJ databases">
        <title>Draft genome assembly of filamentous brackish cyanobacterium Limnoraphis robusta strain CS-951.</title>
        <authorList>
            <person name="Willis A."/>
            <person name="Parks M."/>
            <person name="Burford M.A."/>
        </authorList>
    </citation>
    <scope>NUCLEOTIDE SEQUENCE [LARGE SCALE GENOMIC DNA]</scope>
    <source>
        <strain evidence="3 5">CS-951</strain>
    </source>
</reference>
<sequence length="122" mass="13435">MSLIGNIIWLIFGGFLSGLGYILGGLATCLTIIGIPFGLQAIKLGFATMTPFGKENVVLEGFSNPFTMIFNVIWVIFFGWEIALSHLVHGLILLITIIGIPFAQQHFKLIPLALFPFGRELR</sequence>
<dbReference type="InterPro" id="IPR005185">
    <property type="entry name" value="YccF"/>
</dbReference>
<organism evidence="3 5">
    <name type="scientific">Limnoraphis robusta CS-951</name>
    <dbReference type="NCBI Taxonomy" id="1637645"/>
    <lineage>
        <taxon>Bacteria</taxon>
        <taxon>Bacillati</taxon>
        <taxon>Cyanobacteriota</taxon>
        <taxon>Cyanophyceae</taxon>
        <taxon>Oscillatoriophycideae</taxon>
        <taxon>Oscillatoriales</taxon>
        <taxon>Sirenicapillariaceae</taxon>
        <taxon>Limnoraphis</taxon>
    </lineage>
</organism>
<dbReference type="OrthoDB" id="9790567at2"/>
<evidence type="ECO:0000313" key="4">
    <source>
        <dbReference type="EMBL" id="KMW70907.1"/>
    </source>
</evidence>
<proteinExistence type="predicted"/>
<comment type="caution">
    <text evidence="3">The sequence shown here is derived from an EMBL/GenBank/DDBJ whole genome shotgun (WGS) entry which is preliminary data.</text>
</comment>
<dbReference type="NCBIfam" id="NF008740">
    <property type="entry name" value="PRK11770.1-2"/>
    <property type="match status" value="1"/>
</dbReference>
<accession>A0A0J9HMI8</accession>
<feature type="transmembrane region" description="Helical" evidence="1">
    <location>
        <begin position="6"/>
        <end position="37"/>
    </location>
</feature>
<evidence type="ECO:0000256" key="1">
    <source>
        <dbReference type="SAM" id="Phobius"/>
    </source>
</evidence>
<keyword evidence="1" id="KW-1133">Transmembrane helix</keyword>
<dbReference type="EMBL" id="LATL02000178">
    <property type="protein sequence ID" value="KMW70414.1"/>
    <property type="molecule type" value="Genomic_DNA"/>
</dbReference>
<dbReference type="Proteomes" id="UP000033607">
    <property type="component" value="Unassembled WGS sequence"/>
</dbReference>
<keyword evidence="1" id="KW-0812">Transmembrane</keyword>
<dbReference type="RefSeq" id="WP_046279458.1">
    <property type="nucleotide sequence ID" value="NZ_LATL02000022.1"/>
</dbReference>
<dbReference type="PIRSF" id="PIRSF028777">
    <property type="entry name" value="UCP028777"/>
    <property type="match status" value="1"/>
</dbReference>
<dbReference type="AlphaFoldDB" id="A0A0J9HMI8"/>
<keyword evidence="1" id="KW-0472">Membrane</keyword>
<dbReference type="InterPro" id="IPR031308">
    <property type="entry name" value="UCP028777"/>
</dbReference>
<feature type="domain" description="Inner membrane component" evidence="2">
    <location>
        <begin position="4"/>
        <end position="54"/>
    </location>
</feature>
<dbReference type="PANTHER" id="PTHR42903:SF1">
    <property type="entry name" value="INNER MEMBRANE PROTEIN YCCF"/>
    <property type="match status" value="1"/>
</dbReference>
<gene>
    <name evidence="4" type="ORF">WN50_31700</name>
    <name evidence="3" type="ORF">WN50_35510</name>
</gene>
<feature type="transmembrane region" description="Helical" evidence="1">
    <location>
        <begin position="83"/>
        <end position="103"/>
    </location>
</feature>
<dbReference type="EMBL" id="LATL02000022">
    <property type="protein sequence ID" value="KMW70907.1"/>
    <property type="molecule type" value="Genomic_DNA"/>
</dbReference>
<dbReference type="PATRIC" id="fig|1637645.4.peg.3483"/>
<dbReference type="InterPro" id="IPR052937">
    <property type="entry name" value="Inner_membrane_protein"/>
</dbReference>
<evidence type="ECO:0000259" key="2">
    <source>
        <dbReference type="Pfam" id="PF03733"/>
    </source>
</evidence>
<evidence type="ECO:0000313" key="3">
    <source>
        <dbReference type="EMBL" id="KMW70414.1"/>
    </source>
</evidence>
<feature type="transmembrane region" description="Helical" evidence="1">
    <location>
        <begin position="57"/>
        <end position="77"/>
    </location>
</feature>
<dbReference type="GO" id="GO:0005886">
    <property type="term" value="C:plasma membrane"/>
    <property type="evidence" value="ECO:0007669"/>
    <property type="project" value="TreeGrafter"/>
</dbReference>
<dbReference type="Pfam" id="PF03733">
    <property type="entry name" value="YccF"/>
    <property type="match status" value="2"/>
</dbReference>